<gene>
    <name evidence="2" type="ORF">HY834_17465</name>
</gene>
<sequence>MVQTDVASTTSTTRGDVGAWIFRVLLVAGAAFMIYSWFQPWWSTDIAVIKGDADMVLRPWGVEAAPQVRTNIDQSLFQMPFPQVFAGFMWVYLAVCMLAIAAGLFVTRRFRLGPINLSLAMVLILLVGLSYMMAVGLALGIGTLKASASGINFLGKGVYTDPGSDAKLKMVSDLQIGYWLSLAAGGVLTFLGLIRPLFVRKPKV</sequence>
<name>A0A933L700_9HYPH</name>
<feature type="transmembrane region" description="Helical" evidence="1">
    <location>
        <begin position="84"/>
        <end position="107"/>
    </location>
</feature>
<dbReference type="Proteomes" id="UP000782610">
    <property type="component" value="Unassembled WGS sequence"/>
</dbReference>
<evidence type="ECO:0000313" key="2">
    <source>
        <dbReference type="EMBL" id="MBI4923531.1"/>
    </source>
</evidence>
<protein>
    <submittedName>
        <fullName evidence="2">Uncharacterized protein</fullName>
    </submittedName>
</protein>
<dbReference type="EMBL" id="JACRAF010000057">
    <property type="protein sequence ID" value="MBI4923531.1"/>
    <property type="molecule type" value="Genomic_DNA"/>
</dbReference>
<evidence type="ECO:0000256" key="1">
    <source>
        <dbReference type="SAM" id="Phobius"/>
    </source>
</evidence>
<keyword evidence="1" id="KW-0812">Transmembrane</keyword>
<accession>A0A933L700</accession>
<keyword evidence="1" id="KW-0472">Membrane</keyword>
<dbReference type="AlphaFoldDB" id="A0A933L700"/>
<keyword evidence="1" id="KW-1133">Transmembrane helix</keyword>
<reference evidence="2" key="1">
    <citation type="submission" date="2020-07" db="EMBL/GenBank/DDBJ databases">
        <title>Huge and variable diversity of episymbiotic CPR bacteria and DPANN archaea in groundwater ecosystems.</title>
        <authorList>
            <person name="He C.Y."/>
            <person name="Keren R."/>
            <person name="Whittaker M."/>
            <person name="Farag I.F."/>
            <person name="Doudna J."/>
            <person name="Cate J.H.D."/>
            <person name="Banfield J.F."/>
        </authorList>
    </citation>
    <scope>NUCLEOTIDE SEQUENCE</scope>
    <source>
        <strain evidence="2">NC_groundwater_1586_Pr3_B-0.1um_66_15</strain>
    </source>
</reference>
<feature type="transmembrane region" description="Helical" evidence="1">
    <location>
        <begin position="176"/>
        <end position="198"/>
    </location>
</feature>
<feature type="transmembrane region" description="Helical" evidence="1">
    <location>
        <begin position="119"/>
        <end position="141"/>
    </location>
</feature>
<evidence type="ECO:0000313" key="3">
    <source>
        <dbReference type="Proteomes" id="UP000782610"/>
    </source>
</evidence>
<proteinExistence type="predicted"/>
<comment type="caution">
    <text evidence="2">The sequence shown here is derived from an EMBL/GenBank/DDBJ whole genome shotgun (WGS) entry which is preliminary data.</text>
</comment>
<organism evidence="2 3">
    <name type="scientific">Devosia nanyangense</name>
    <dbReference type="NCBI Taxonomy" id="1228055"/>
    <lineage>
        <taxon>Bacteria</taxon>
        <taxon>Pseudomonadati</taxon>
        <taxon>Pseudomonadota</taxon>
        <taxon>Alphaproteobacteria</taxon>
        <taxon>Hyphomicrobiales</taxon>
        <taxon>Devosiaceae</taxon>
        <taxon>Devosia</taxon>
    </lineage>
</organism>
<feature type="transmembrane region" description="Helical" evidence="1">
    <location>
        <begin position="20"/>
        <end position="38"/>
    </location>
</feature>